<dbReference type="OrthoDB" id="9811425at2"/>
<dbReference type="CDD" id="cd05239">
    <property type="entry name" value="GDP_FS_SDR_e"/>
    <property type="match status" value="1"/>
</dbReference>
<accession>A0A2X0IKV4</accession>
<dbReference type="EMBL" id="QKYN01000037">
    <property type="protein sequence ID" value="RAG85744.1"/>
    <property type="molecule type" value="Genomic_DNA"/>
</dbReference>
<dbReference type="SUPFAM" id="SSF51735">
    <property type="entry name" value="NAD(P)-binding Rossmann-fold domains"/>
    <property type="match status" value="1"/>
</dbReference>
<dbReference type="AlphaFoldDB" id="A0A2X0IKV4"/>
<dbReference type="GO" id="GO:0050577">
    <property type="term" value="F:GDP-L-fucose synthase activity"/>
    <property type="evidence" value="ECO:0007669"/>
    <property type="project" value="UniProtKB-UniRule"/>
</dbReference>
<dbReference type="Proteomes" id="UP000248889">
    <property type="component" value="Unassembled WGS sequence"/>
</dbReference>
<evidence type="ECO:0000256" key="2">
    <source>
        <dbReference type="ARBA" id="ARBA00022857"/>
    </source>
</evidence>
<evidence type="ECO:0000256" key="1">
    <source>
        <dbReference type="ARBA" id="ARBA00005959"/>
    </source>
</evidence>
<reference evidence="7 8" key="1">
    <citation type="submission" date="2018-06" db="EMBL/GenBank/DDBJ databases">
        <title>Streptacidiphilus pinicola sp. nov., isolated from pine grove soil.</title>
        <authorList>
            <person name="Roh S.G."/>
            <person name="Park S."/>
            <person name="Kim M.-K."/>
            <person name="Yun B.-R."/>
            <person name="Park J."/>
            <person name="Kim M.J."/>
            <person name="Kim Y.S."/>
            <person name="Kim S.B."/>
        </authorList>
    </citation>
    <scope>NUCLEOTIDE SEQUENCE [LARGE SCALE GENOMIC DNA]</scope>
    <source>
        <strain evidence="7 8">MMS16-CNU450</strain>
    </source>
</reference>
<dbReference type="UniPathway" id="UPA00128">
    <property type="reaction ID" value="UER00191"/>
</dbReference>
<proteinExistence type="inferred from homology"/>
<dbReference type="Pfam" id="PF01370">
    <property type="entry name" value="Epimerase"/>
    <property type="match status" value="1"/>
</dbReference>
<comment type="catalytic activity">
    <reaction evidence="5">
        <text>GDP-beta-L-fucose + NADP(+) = GDP-4-dehydro-alpha-D-rhamnose + NADPH + H(+)</text>
        <dbReference type="Rhea" id="RHEA:18885"/>
        <dbReference type="ChEBI" id="CHEBI:15378"/>
        <dbReference type="ChEBI" id="CHEBI:57273"/>
        <dbReference type="ChEBI" id="CHEBI:57783"/>
        <dbReference type="ChEBI" id="CHEBI:57964"/>
        <dbReference type="ChEBI" id="CHEBI:58349"/>
        <dbReference type="EC" id="1.1.1.271"/>
    </reaction>
</comment>
<comment type="similarity">
    <text evidence="1 5">Belongs to the NAD(P)-dependent epimerase/dehydratase family. Fucose synthase subfamily.</text>
</comment>
<feature type="binding site" evidence="5">
    <location>
        <begin position="182"/>
        <end position="185"/>
    </location>
    <ligand>
        <name>NADP(+)</name>
        <dbReference type="ChEBI" id="CHEBI:58349"/>
    </ligand>
</feature>
<dbReference type="GO" id="GO:0016853">
    <property type="term" value="F:isomerase activity"/>
    <property type="evidence" value="ECO:0007669"/>
    <property type="project" value="UniProtKB-KW"/>
</dbReference>
<feature type="binding site" evidence="5">
    <location>
        <position position="206"/>
    </location>
    <ligand>
        <name>substrate</name>
    </ligand>
</feature>
<feature type="binding site" evidence="5">
    <location>
        <begin position="29"/>
        <end position="35"/>
    </location>
    <ligand>
        <name>NADP(+)</name>
        <dbReference type="ChEBI" id="CHEBI:58349"/>
    </ligand>
</feature>
<feature type="binding site" evidence="5">
    <location>
        <position position="288"/>
    </location>
    <ligand>
        <name>substrate</name>
    </ligand>
</feature>
<dbReference type="GO" id="GO:0070401">
    <property type="term" value="F:NADP+ binding"/>
    <property type="evidence" value="ECO:0007669"/>
    <property type="project" value="UniProtKB-UniRule"/>
</dbReference>
<keyword evidence="2 5" id="KW-0521">NADP</keyword>
<evidence type="ECO:0000259" key="6">
    <source>
        <dbReference type="Pfam" id="PF01370"/>
    </source>
</evidence>
<dbReference type="Gene3D" id="3.40.50.720">
    <property type="entry name" value="NAD(P)-binding Rossmann-like Domain"/>
    <property type="match status" value="1"/>
</dbReference>
<dbReference type="EC" id="1.1.1.271" evidence="5"/>
<evidence type="ECO:0000313" key="8">
    <source>
        <dbReference type="Proteomes" id="UP000248889"/>
    </source>
</evidence>
<evidence type="ECO:0000256" key="3">
    <source>
        <dbReference type="ARBA" id="ARBA00023002"/>
    </source>
</evidence>
<evidence type="ECO:0000256" key="4">
    <source>
        <dbReference type="ARBA" id="ARBA00023235"/>
    </source>
</evidence>
<dbReference type="InterPro" id="IPR036291">
    <property type="entry name" value="NAD(P)-bd_dom_sf"/>
</dbReference>
<dbReference type="PANTHER" id="PTHR43238">
    <property type="entry name" value="GDP-L-FUCOSE SYNTHASE"/>
    <property type="match status" value="1"/>
</dbReference>
<feature type="site" description="Important for catalytic activity" evidence="5">
    <location>
        <position position="128"/>
    </location>
</feature>
<dbReference type="HAMAP" id="MF_00956">
    <property type="entry name" value="GDP_fucose_synth"/>
    <property type="match status" value="1"/>
</dbReference>
<dbReference type="RefSeq" id="WP_111500446.1">
    <property type="nucleotide sequence ID" value="NZ_QKYN01000037.1"/>
</dbReference>
<feature type="binding site" evidence="5">
    <location>
        <position position="221"/>
    </location>
    <ligand>
        <name>substrate</name>
    </ligand>
</feature>
<evidence type="ECO:0000256" key="5">
    <source>
        <dbReference type="HAMAP-Rule" id="MF_00956"/>
    </source>
</evidence>
<name>A0A2X0IKV4_9ACTN</name>
<keyword evidence="3 5" id="KW-0560">Oxidoreductase</keyword>
<dbReference type="GO" id="GO:0042351">
    <property type="term" value="P:'de novo' GDP-L-fucose biosynthetic process"/>
    <property type="evidence" value="ECO:0007669"/>
    <property type="project" value="UniProtKB-UniRule"/>
</dbReference>
<comment type="pathway">
    <text evidence="5">Nucleotide-sugar biosynthesis; GDP-L-fucose biosynthesis via de novo pathway; GDP-L-fucose from GDP-alpha-D-mannose: step 2/2.</text>
</comment>
<keyword evidence="8" id="KW-1185">Reference proteome</keyword>
<dbReference type="InterPro" id="IPR028614">
    <property type="entry name" value="GDP_fucose/colitose_synth"/>
</dbReference>
<feature type="domain" description="NAD-dependent epimerase/dehydratase" evidence="6">
    <location>
        <begin position="25"/>
        <end position="256"/>
    </location>
</feature>
<keyword evidence="4 5" id="KW-0413">Isomerase</keyword>
<gene>
    <name evidence="5" type="primary">fcl</name>
    <name evidence="7" type="ORF">DN069_09540</name>
</gene>
<keyword evidence="5" id="KW-0511">Multifunctional enzyme</keyword>
<dbReference type="Gene3D" id="3.90.25.10">
    <property type="entry name" value="UDP-galactose 4-epimerase, domain 1"/>
    <property type="match status" value="1"/>
</dbReference>
<feature type="site" description="Important for catalytic activity" evidence="5">
    <location>
        <position position="126"/>
    </location>
</feature>
<sequence length="334" mass="36019">MTAPPSLLAAPDPAARAGLPRSTRIFVAGAGGMVGRAICDQLRREGFSDLLRPDSRQLDLRNRQAVFDWFCTHHPEAVILTAARTGGIKAVTTRPLSLLSDNLRIQVNVLDAAAQSGVGRLLFLGSKCVYPQDAAQPIGEEALFTGALEPADSANAVAKIAGIEHVLAVRRQLGLRWITAVPCNLYGPHDNFHPEQARVVPALMRRYHRARLSGQQIVRNWGTGTPRRELLHVDDLARACLLLLERYDDPSPINVGTGEDVTIKELASMVAATVDYRGAVVWDADQPDGSPGGRLDVSRITALGWKPQVSLGEGLARTYAWFSPGFAAGTVRGS</sequence>
<comment type="caution">
    <text evidence="5">Lacks conserved residue(s) required for the propagation of feature annotation.</text>
</comment>
<organism evidence="7 8">
    <name type="scientific">Streptacidiphilus pinicola</name>
    <dbReference type="NCBI Taxonomy" id="2219663"/>
    <lineage>
        <taxon>Bacteria</taxon>
        <taxon>Bacillati</taxon>
        <taxon>Actinomycetota</taxon>
        <taxon>Actinomycetes</taxon>
        <taxon>Kitasatosporales</taxon>
        <taxon>Streptomycetaceae</taxon>
        <taxon>Streptacidiphilus</taxon>
    </lineage>
</organism>
<feature type="binding site" evidence="5">
    <location>
        <position position="228"/>
    </location>
    <ligand>
        <name>substrate</name>
    </ligand>
</feature>
<dbReference type="InterPro" id="IPR001509">
    <property type="entry name" value="Epimerase_deHydtase"/>
</dbReference>
<protein>
    <recommendedName>
        <fullName evidence="5">GDP-L-fucose synthase</fullName>
        <ecNumber evidence="5">1.1.1.271</ecNumber>
    </recommendedName>
    <alternativeName>
        <fullName evidence="5">GDP-4-keto-6-deoxy-D-mannose-3,5-epimerase-4-reductase</fullName>
    </alternativeName>
</protein>
<dbReference type="PANTHER" id="PTHR43238:SF1">
    <property type="entry name" value="GDP-L-FUCOSE SYNTHASE"/>
    <property type="match status" value="1"/>
</dbReference>
<comment type="function">
    <text evidence="5">Catalyzes the two-step NADP-dependent conversion of GDP-4-dehydro-6-deoxy-D-mannose to GDP-fucose, involving an epimerase and a reductase reaction.</text>
</comment>
<evidence type="ECO:0000313" key="7">
    <source>
        <dbReference type="EMBL" id="RAG85744.1"/>
    </source>
</evidence>
<feature type="binding site" evidence="5">
    <location>
        <position position="159"/>
    </location>
    <ligand>
        <name>NADP(+)</name>
        <dbReference type="ChEBI" id="CHEBI:58349"/>
    </ligand>
</feature>
<comment type="caution">
    <text evidence="7">The sequence shown here is derived from an EMBL/GenBank/DDBJ whole genome shotgun (WGS) entry which is preliminary data.</text>
</comment>